<dbReference type="EMBL" id="MU117964">
    <property type="protein sequence ID" value="KAF9653297.1"/>
    <property type="molecule type" value="Genomic_DNA"/>
</dbReference>
<gene>
    <name evidence="1" type="ORF">BDM02DRAFT_1886097</name>
</gene>
<accession>A0ACB6ZUI4</accession>
<sequence>MTGWPGRKSDVGTDSDSIRSSSFKVFPSSVPTLSEINFRMEKFLSTPLSSLLSNGPFHADCWEGSSSAPRVTSLFAPTPSTPVRPTNRIEARVTAHGGERRSRRISIRDALCQSLPLIRNDDVRPDFYAMYKRKTTEHARTMPRNTTKT</sequence>
<evidence type="ECO:0000313" key="2">
    <source>
        <dbReference type="Proteomes" id="UP000886501"/>
    </source>
</evidence>
<organism evidence="1 2">
    <name type="scientific">Thelephora ganbajun</name>
    <name type="common">Ganba fungus</name>
    <dbReference type="NCBI Taxonomy" id="370292"/>
    <lineage>
        <taxon>Eukaryota</taxon>
        <taxon>Fungi</taxon>
        <taxon>Dikarya</taxon>
        <taxon>Basidiomycota</taxon>
        <taxon>Agaricomycotina</taxon>
        <taxon>Agaricomycetes</taxon>
        <taxon>Thelephorales</taxon>
        <taxon>Thelephoraceae</taxon>
        <taxon>Thelephora</taxon>
    </lineage>
</organism>
<keyword evidence="2" id="KW-1185">Reference proteome</keyword>
<reference evidence="1" key="1">
    <citation type="submission" date="2019-10" db="EMBL/GenBank/DDBJ databases">
        <authorList>
            <consortium name="DOE Joint Genome Institute"/>
            <person name="Kuo A."/>
            <person name="Miyauchi S."/>
            <person name="Kiss E."/>
            <person name="Drula E."/>
            <person name="Kohler A."/>
            <person name="Sanchez-Garcia M."/>
            <person name="Andreopoulos B."/>
            <person name="Barry K.W."/>
            <person name="Bonito G."/>
            <person name="Buee M."/>
            <person name="Carver A."/>
            <person name="Chen C."/>
            <person name="Cichocki N."/>
            <person name="Clum A."/>
            <person name="Culley D."/>
            <person name="Crous P.W."/>
            <person name="Fauchery L."/>
            <person name="Girlanda M."/>
            <person name="Hayes R."/>
            <person name="Keri Z."/>
            <person name="Labutti K."/>
            <person name="Lipzen A."/>
            <person name="Lombard V."/>
            <person name="Magnuson J."/>
            <person name="Maillard F."/>
            <person name="Morin E."/>
            <person name="Murat C."/>
            <person name="Nolan M."/>
            <person name="Ohm R."/>
            <person name="Pangilinan J."/>
            <person name="Pereira M."/>
            <person name="Perotto S."/>
            <person name="Peter M."/>
            <person name="Riley R."/>
            <person name="Sitrit Y."/>
            <person name="Stielow B."/>
            <person name="Szollosi G."/>
            <person name="Zifcakova L."/>
            <person name="Stursova M."/>
            <person name="Spatafora J.W."/>
            <person name="Tedersoo L."/>
            <person name="Vaario L.-M."/>
            <person name="Yamada A."/>
            <person name="Yan M."/>
            <person name="Wang P."/>
            <person name="Xu J."/>
            <person name="Bruns T."/>
            <person name="Baldrian P."/>
            <person name="Vilgalys R."/>
            <person name="Henrissat B."/>
            <person name="Grigoriev I.V."/>
            <person name="Hibbett D."/>
            <person name="Nagy L.G."/>
            <person name="Martin F.M."/>
        </authorList>
    </citation>
    <scope>NUCLEOTIDE SEQUENCE</scope>
    <source>
        <strain evidence="1">P2</strain>
    </source>
</reference>
<comment type="caution">
    <text evidence="1">The sequence shown here is derived from an EMBL/GenBank/DDBJ whole genome shotgun (WGS) entry which is preliminary data.</text>
</comment>
<dbReference type="Proteomes" id="UP000886501">
    <property type="component" value="Unassembled WGS sequence"/>
</dbReference>
<name>A0ACB6ZUI4_THEGA</name>
<evidence type="ECO:0000313" key="1">
    <source>
        <dbReference type="EMBL" id="KAF9653297.1"/>
    </source>
</evidence>
<proteinExistence type="predicted"/>
<protein>
    <submittedName>
        <fullName evidence="1">Uncharacterized protein</fullName>
    </submittedName>
</protein>
<reference evidence="1" key="2">
    <citation type="journal article" date="2020" name="Nat. Commun.">
        <title>Large-scale genome sequencing of mycorrhizal fungi provides insights into the early evolution of symbiotic traits.</title>
        <authorList>
            <person name="Miyauchi S."/>
            <person name="Kiss E."/>
            <person name="Kuo A."/>
            <person name="Drula E."/>
            <person name="Kohler A."/>
            <person name="Sanchez-Garcia M."/>
            <person name="Morin E."/>
            <person name="Andreopoulos B."/>
            <person name="Barry K.W."/>
            <person name="Bonito G."/>
            <person name="Buee M."/>
            <person name="Carver A."/>
            <person name="Chen C."/>
            <person name="Cichocki N."/>
            <person name="Clum A."/>
            <person name="Culley D."/>
            <person name="Crous P.W."/>
            <person name="Fauchery L."/>
            <person name="Girlanda M."/>
            <person name="Hayes R.D."/>
            <person name="Keri Z."/>
            <person name="LaButti K."/>
            <person name="Lipzen A."/>
            <person name="Lombard V."/>
            <person name="Magnuson J."/>
            <person name="Maillard F."/>
            <person name="Murat C."/>
            <person name="Nolan M."/>
            <person name="Ohm R.A."/>
            <person name="Pangilinan J."/>
            <person name="Pereira M.F."/>
            <person name="Perotto S."/>
            <person name="Peter M."/>
            <person name="Pfister S."/>
            <person name="Riley R."/>
            <person name="Sitrit Y."/>
            <person name="Stielow J.B."/>
            <person name="Szollosi G."/>
            <person name="Zifcakova L."/>
            <person name="Stursova M."/>
            <person name="Spatafora J.W."/>
            <person name="Tedersoo L."/>
            <person name="Vaario L.M."/>
            <person name="Yamada A."/>
            <person name="Yan M."/>
            <person name="Wang P."/>
            <person name="Xu J."/>
            <person name="Bruns T."/>
            <person name="Baldrian P."/>
            <person name="Vilgalys R."/>
            <person name="Dunand C."/>
            <person name="Henrissat B."/>
            <person name="Grigoriev I.V."/>
            <person name="Hibbett D."/>
            <person name="Nagy L.G."/>
            <person name="Martin F.M."/>
        </authorList>
    </citation>
    <scope>NUCLEOTIDE SEQUENCE</scope>
    <source>
        <strain evidence="1">P2</strain>
    </source>
</reference>